<proteinExistence type="predicted"/>
<dbReference type="Proteomes" id="UP000054874">
    <property type="component" value="Unassembled WGS sequence"/>
</dbReference>
<evidence type="ECO:0008006" key="3">
    <source>
        <dbReference type="Google" id="ProtNLM"/>
    </source>
</evidence>
<dbReference type="STRING" id="290052.ASU35_06110"/>
<sequence>MSHYDAMQGMPLAMAYVPWQSWQNVSDGARGLAQGTIFEELIFPFEYAGKGCRNIRSYQPNCPLTPQAGCPMNQRRGRRDCSCQELTRKSF</sequence>
<keyword evidence="2" id="KW-1185">Reference proteome</keyword>
<dbReference type="AlphaFoldDB" id="A0A0V8QIC3"/>
<organism evidence="1 2">
    <name type="scientific">Acetivibrio ethanolgignens</name>
    <dbReference type="NCBI Taxonomy" id="290052"/>
    <lineage>
        <taxon>Bacteria</taxon>
        <taxon>Bacillati</taxon>
        <taxon>Bacillota</taxon>
        <taxon>Clostridia</taxon>
        <taxon>Eubacteriales</taxon>
        <taxon>Oscillospiraceae</taxon>
        <taxon>Acetivibrio</taxon>
    </lineage>
</organism>
<accession>A0A0V8QIC3</accession>
<dbReference type="InterPro" id="IPR020256">
    <property type="entry name" value="Spore_coat_CotJA"/>
</dbReference>
<evidence type="ECO:0000313" key="2">
    <source>
        <dbReference type="Proteomes" id="UP000054874"/>
    </source>
</evidence>
<gene>
    <name evidence="1" type="ORF">ASU35_06110</name>
</gene>
<reference evidence="1 2" key="1">
    <citation type="submission" date="2015-11" db="EMBL/GenBank/DDBJ databases">
        <title>Butyribacter intestini gen. nov., sp. nov., a butyric acid-producing bacterium of the family Lachnospiraceae isolated from the human faeces.</title>
        <authorList>
            <person name="Zou Y."/>
            <person name="Xue W."/>
            <person name="Luo G."/>
            <person name="Lv M."/>
        </authorList>
    </citation>
    <scope>NUCLEOTIDE SEQUENCE [LARGE SCALE GENOMIC DNA]</scope>
    <source>
        <strain evidence="1 2">ACET-33324</strain>
    </source>
</reference>
<dbReference type="EMBL" id="LNAM01000024">
    <property type="protein sequence ID" value="KSV60322.1"/>
    <property type="molecule type" value="Genomic_DNA"/>
</dbReference>
<dbReference type="RefSeq" id="WP_058351523.1">
    <property type="nucleotide sequence ID" value="NZ_CABMMD010000024.1"/>
</dbReference>
<protein>
    <recommendedName>
        <fullName evidence="3">Spore coat associated protein CotJA</fullName>
    </recommendedName>
</protein>
<name>A0A0V8QIC3_9FIRM</name>
<evidence type="ECO:0000313" key="1">
    <source>
        <dbReference type="EMBL" id="KSV60322.1"/>
    </source>
</evidence>
<dbReference type="Pfam" id="PF11007">
    <property type="entry name" value="CotJA"/>
    <property type="match status" value="1"/>
</dbReference>
<comment type="caution">
    <text evidence="1">The sequence shown here is derived from an EMBL/GenBank/DDBJ whole genome shotgun (WGS) entry which is preliminary data.</text>
</comment>